<organism evidence="1 2">
    <name type="scientific">Phytophthora infestans</name>
    <name type="common">Potato late blight agent</name>
    <name type="synonym">Botrytis infestans</name>
    <dbReference type="NCBI Taxonomy" id="4787"/>
    <lineage>
        <taxon>Eukaryota</taxon>
        <taxon>Sar</taxon>
        <taxon>Stramenopiles</taxon>
        <taxon>Oomycota</taxon>
        <taxon>Peronosporomycetes</taxon>
        <taxon>Peronosporales</taxon>
        <taxon>Peronosporaceae</taxon>
        <taxon>Phytophthora</taxon>
    </lineage>
</organism>
<name>A0A8S9TQU4_PHYIN</name>
<protein>
    <submittedName>
        <fullName evidence="1">Uncharacterized protein</fullName>
    </submittedName>
</protein>
<dbReference type="EMBL" id="JAACNO010002770">
    <property type="protein sequence ID" value="KAF4130991.1"/>
    <property type="molecule type" value="Genomic_DNA"/>
</dbReference>
<evidence type="ECO:0000313" key="1">
    <source>
        <dbReference type="EMBL" id="KAF4130991.1"/>
    </source>
</evidence>
<reference evidence="1" key="1">
    <citation type="submission" date="2020-03" db="EMBL/GenBank/DDBJ databases">
        <title>Hybrid Assembly of Korean Phytophthora infestans isolates.</title>
        <authorList>
            <person name="Prokchorchik M."/>
            <person name="Lee Y."/>
            <person name="Seo J."/>
            <person name="Cho J.-H."/>
            <person name="Park Y.-E."/>
            <person name="Jang D.-C."/>
            <person name="Im J.-S."/>
            <person name="Choi J.-G."/>
            <person name="Park H.-J."/>
            <person name="Lee G.-B."/>
            <person name="Lee Y.-G."/>
            <person name="Hong S.-Y."/>
            <person name="Cho K."/>
            <person name="Sohn K.H."/>
        </authorList>
    </citation>
    <scope>NUCLEOTIDE SEQUENCE</scope>
    <source>
        <strain evidence="1">KR_2_A2</strain>
    </source>
</reference>
<feature type="non-terminal residue" evidence="1">
    <location>
        <position position="1"/>
    </location>
</feature>
<evidence type="ECO:0000313" key="2">
    <source>
        <dbReference type="Proteomes" id="UP000704712"/>
    </source>
</evidence>
<sequence>LISYSVAKPRSGENATANWIDQRNLIRKMCESGYGSHSRPDIEGYISVWIHALRNKGARVTGSMVCMHAKDLYDNA</sequence>
<accession>A0A8S9TQU4</accession>
<dbReference type="Proteomes" id="UP000704712">
    <property type="component" value="Unassembled WGS sequence"/>
</dbReference>
<comment type="caution">
    <text evidence="1">The sequence shown here is derived from an EMBL/GenBank/DDBJ whole genome shotgun (WGS) entry which is preliminary data.</text>
</comment>
<dbReference type="AlphaFoldDB" id="A0A8S9TQU4"/>
<gene>
    <name evidence="1" type="ORF">GN958_ATG19841</name>
</gene>
<proteinExistence type="predicted"/>